<organism evidence="1 2">
    <name type="scientific">Castor canadensis</name>
    <name type="common">American beaver</name>
    <dbReference type="NCBI Taxonomy" id="51338"/>
    <lineage>
        <taxon>Eukaryota</taxon>
        <taxon>Metazoa</taxon>
        <taxon>Chordata</taxon>
        <taxon>Craniata</taxon>
        <taxon>Vertebrata</taxon>
        <taxon>Euteleostomi</taxon>
        <taxon>Mammalia</taxon>
        <taxon>Eutheria</taxon>
        <taxon>Euarchontoglires</taxon>
        <taxon>Glires</taxon>
        <taxon>Rodentia</taxon>
        <taxon>Castorimorpha</taxon>
        <taxon>Castoridae</taxon>
        <taxon>Castor</taxon>
    </lineage>
</organism>
<name>A0AC58LST4_CASCN</name>
<keyword evidence="1" id="KW-1185">Reference proteome</keyword>
<protein>
    <submittedName>
        <fullName evidence="2">Zinc finger matrin-type protein 1 isoform X1</fullName>
    </submittedName>
</protein>
<accession>A0AC58LST4</accession>
<dbReference type="Proteomes" id="UP001732720">
    <property type="component" value="Chromosome X"/>
</dbReference>
<proteinExistence type="predicted"/>
<evidence type="ECO:0000313" key="1">
    <source>
        <dbReference type="Proteomes" id="UP001732720"/>
    </source>
</evidence>
<reference evidence="2" key="1">
    <citation type="submission" date="2025-08" db="UniProtKB">
        <authorList>
            <consortium name="RefSeq"/>
        </authorList>
    </citation>
    <scope>IDENTIFICATION</scope>
</reference>
<dbReference type="RefSeq" id="XP_073920191.1">
    <property type="nucleotide sequence ID" value="XM_074064090.1"/>
</dbReference>
<gene>
    <name evidence="2" type="primary">Zmat1</name>
</gene>
<sequence>MAAAGRGDSSFKVDTRPWLREDGTWNEQEKAEVFTDSFCQVCGVVLQFESQRISHYKSEKHAQNVRFYFQMHGEQNEVPGKKMKMHIGSFQVQNSGVVDRNKFCDLCSMIFSSSVVSQSHYVGNIHAQKLKQFMEEHDQMSPSGFKPEMAGVPIATSPQSTFLKPPAVKPPQAVNERTYVCHICTITFTSLDMFRSHMQGSEHQIKESFVINIVKNSRKIQDYCQDECADYIKVYKSRELETKNCSRKMEENSLEIHWHREVVDYRHKVFEQKLPFETFQTCPGPYNNSQVVENQLPHCFPVHSKTHDSFQDELEDYIKVQKARGLDPKICFRNMRENSVDHGYREMVGSEPRQRTCQQSFSFETSQTYQRQYNSSPVEDQLPHWLPSHSKRTNDSFQEELEDYIKVQQSRGLEPKTCFRKIVNSSLKTYNNKWIQDSMSHCQLTRDYLEKPVPLSLSKQKHNSDSDSIECKVYKHLSSENNTSHQQADYKRQHQKKKQYLDEGKEKSEKDQTKHKRKKSYEDIDLDKGKNIKHSKRKEDKVRVNSKLKHRKKKKKHDIYSEKERKHRKEKKKSVEERTEEEILWDESILGF</sequence>
<evidence type="ECO:0000313" key="2">
    <source>
        <dbReference type="RefSeq" id="XP_073920191.1"/>
    </source>
</evidence>